<keyword evidence="3" id="KW-1003">Cell membrane</keyword>
<dbReference type="GO" id="GO:0055085">
    <property type="term" value="P:transmembrane transport"/>
    <property type="evidence" value="ECO:0007669"/>
    <property type="project" value="InterPro"/>
</dbReference>
<evidence type="ECO:0000256" key="1">
    <source>
        <dbReference type="ARBA" id="ARBA00004651"/>
    </source>
</evidence>
<gene>
    <name evidence="9" type="ORF">EBB54_28690</name>
</gene>
<comment type="similarity">
    <text evidence="7">Belongs to the binding-protein-dependent transport system permease family.</text>
</comment>
<evidence type="ECO:0000256" key="3">
    <source>
        <dbReference type="ARBA" id="ARBA00022475"/>
    </source>
</evidence>
<protein>
    <submittedName>
        <fullName evidence="9">Carbohydrate ABC transporter permease</fullName>
    </submittedName>
</protein>
<feature type="transmembrane region" description="Helical" evidence="7">
    <location>
        <begin position="21"/>
        <end position="44"/>
    </location>
</feature>
<dbReference type="Pfam" id="PF00528">
    <property type="entry name" value="BPD_transp_1"/>
    <property type="match status" value="1"/>
</dbReference>
<dbReference type="PANTHER" id="PTHR32243:SF18">
    <property type="entry name" value="INNER MEMBRANE ABC TRANSPORTER PERMEASE PROTEIN YCJP"/>
    <property type="match status" value="1"/>
</dbReference>
<feature type="transmembrane region" description="Helical" evidence="7">
    <location>
        <begin position="251"/>
        <end position="270"/>
    </location>
</feature>
<dbReference type="Gene3D" id="1.10.3720.10">
    <property type="entry name" value="MetI-like"/>
    <property type="match status" value="1"/>
</dbReference>
<feature type="domain" description="ABC transmembrane type-1" evidence="8">
    <location>
        <begin position="79"/>
        <end position="270"/>
    </location>
</feature>
<dbReference type="InterPro" id="IPR035906">
    <property type="entry name" value="MetI-like_sf"/>
</dbReference>
<evidence type="ECO:0000256" key="2">
    <source>
        <dbReference type="ARBA" id="ARBA00022448"/>
    </source>
</evidence>
<evidence type="ECO:0000259" key="8">
    <source>
        <dbReference type="PROSITE" id="PS50928"/>
    </source>
</evidence>
<keyword evidence="10" id="KW-1185">Reference proteome</keyword>
<dbReference type="EMBL" id="RHJS01000002">
    <property type="protein sequence ID" value="RRK34871.1"/>
    <property type="molecule type" value="Genomic_DNA"/>
</dbReference>
<dbReference type="InterPro" id="IPR050901">
    <property type="entry name" value="BP-dep_ABC_trans_perm"/>
</dbReference>
<dbReference type="Proteomes" id="UP000274920">
    <property type="component" value="Unassembled WGS sequence"/>
</dbReference>
<dbReference type="AlphaFoldDB" id="A0A426DQ80"/>
<evidence type="ECO:0000256" key="4">
    <source>
        <dbReference type="ARBA" id="ARBA00022692"/>
    </source>
</evidence>
<feature type="transmembrane region" description="Helical" evidence="7">
    <location>
        <begin position="191"/>
        <end position="213"/>
    </location>
</feature>
<dbReference type="GO" id="GO:0005886">
    <property type="term" value="C:plasma membrane"/>
    <property type="evidence" value="ECO:0007669"/>
    <property type="project" value="UniProtKB-SubCell"/>
</dbReference>
<evidence type="ECO:0000256" key="6">
    <source>
        <dbReference type="ARBA" id="ARBA00023136"/>
    </source>
</evidence>
<accession>A0A426DQ80</accession>
<keyword evidence="6 7" id="KW-0472">Membrane</keyword>
<feature type="transmembrane region" description="Helical" evidence="7">
    <location>
        <begin position="79"/>
        <end position="102"/>
    </location>
</feature>
<dbReference type="PANTHER" id="PTHR32243">
    <property type="entry name" value="MALTOSE TRANSPORT SYSTEM PERMEASE-RELATED"/>
    <property type="match status" value="1"/>
</dbReference>
<dbReference type="SUPFAM" id="SSF161098">
    <property type="entry name" value="MetI-like"/>
    <property type="match status" value="1"/>
</dbReference>
<evidence type="ECO:0000313" key="9">
    <source>
        <dbReference type="EMBL" id="RRK34871.1"/>
    </source>
</evidence>
<proteinExistence type="inferred from homology"/>
<comment type="subcellular location">
    <subcellularLocation>
        <location evidence="1 7">Cell membrane</location>
        <topology evidence="1 7">Multi-pass membrane protein</topology>
    </subcellularLocation>
</comment>
<keyword evidence="2 7" id="KW-0813">Transport</keyword>
<dbReference type="InterPro" id="IPR000515">
    <property type="entry name" value="MetI-like"/>
</dbReference>
<reference evidence="9" key="1">
    <citation type="submission" date="2018-10" db="EMBL/GenBank/DDBJ databases">
        <title>Schaedlerella arabinophila gen. nov. sp. nov., isolated from the mouse intestinal tract and comparative analysis with the genome of the closely related altered Schaedler flora strain ASF502.</title>
        <authorList>
            <person name="Miyake S."/>
            <person name="Soh M."/>
            <person name="Seedorf H."/>
        </authorList>
    </citation>
    <scope>NUCLEOTIDE SEQUENCE [LARGE SCALE GENOMIC DNA]</scope>
    <source>
        <strain evidence="9">DSM 106076</strain>
    </source>
</reference>
<dbReference type="CDD" id="cd06261">
    <property type="entry name" value="TM_PBP2"/>
    <property type="match status" value="1"/>
</dbReference>
<keyword evidence="4 7" id="KW-0812">Transmembrane</keyword>
<dbReference type="PROSITE" id="PS50928">
    <property type="entry name" value="ABC_TM1"/>
    <property type="match status" value="1"/>
</dbReference>
<name>A0A426DQ80_9FIRM</name>
<evidence type="ECO:0000256" key="5">
    <source>
        <dbReference type="ARBA" id="ARBA00022989"/>
    </source>
</evidence>
<feature type="transmembrane region" description="Helical" evidence="7">
    <location>
        <begin position="147"/>
        <end position="170"/>
    </location>
</feature>
<sequence length="285" mass="31477">MTMANSNHKTGSRPQMGQAGWILLLIFATVMTLLPLIFTLSLSFRTQNSIYDPRLFVTELTNGNYIKAMKDNPTIPYNFLASFVISTVSTAATVLFASMAVFGFSRENVKGKLLMYNMIMCALMVPISALVIPITQLNSRFGLLDNYFGLILPYIALNIPYAVTILQGFMSGIPKELEEAAIIDGCTTPGLYVRIVLPLLKSGIVVVSIWTFLTCWNEFFLALCTMTKATTKTLPLIAQQYKGVYNSQPGVLFAILIIITIPMIIFYTIVQKQFVKGMTSGAVKG</sequence>
<feature type="transmembrane region" description="Helical" evidence="7">
    <location>
        <begin position="114"/>
        <end position="135"/>
    </location>
</feature>
<organism evidence="9 10">
    <name type="scientific">Schaedlerella arabinosiphila</name>
    <dbReference type="NCBI Taxonomy" id="2044587"/>
    <lineage>
        <taxon>Bacteria</taxon>
        <taxon>Bacillati</taxon>
        <taxon>Bacillota</taxon>
        <taxon>Clostridia</taxon>
        <taxon>Lachnospirales</taxon>
        <taxon>Lachnospiraceae</taxon>
        <taxon>Schaedlerella</taxon>
    </lineage>
</organism>
<evidence type="ECO:0000313" key="10">
    <source>
        <dbReference type="Proteomes" id="UP000274920"/>
    </source>
</evidence>
<evidence type="ECO:0000256" key="7">
    <source>
        <dbReference type="RuleBase" id="RU363032"/>
    </source>
</evidence>
<comment type="caution">
    <text evidence="9">The sequence shown here is derived from an EMBL/GenBank/DDBJ whole genome shotgun (WGS) entry which is preliminary data.</text>
</comment>
<keyword evidence="5 7" id="KW-1133">Transmembrane helix</keyword>